<feature type="chain" id="PRO_5045922183" evidence="1">
    <location>
        <begin position="22"/>
        <end position="179"/>
    </location>
</feature>
<dbReference type="InterPro" id="IPR008966">
    <property type="entry name" value="Adhesion_dom_sf"/>
</dbReference>
<keyword evidence="3" id="KW-1185">Reference proteome</keyword>
<protein>
    <submittedName>
        <fullName evidence="2">Fimbrial protein</fullName>
    </submittedName>
</protein>
<dbReference type="Proteomes" id="UP001332939">
    <property type="component" value="Unassembled WGS sequence"/>
</dbReference>
<accession>A0ABU6EB35</accession>
<keyword evidence="1" id="KW-0732">Signal</keyword>
<evidence type="ECO:0000313" key="2">
    <source>
        <dbReference type="EMBL" id="MEB6856287.1"/>
    </source>
</evidence>
<feature type="signal peptide" evidence="1">
    <location>
        <begin position="1"/>
        <end position="21"/>
    </location>
</feature>
<evidence type="ECO:0000313" key="3">
    <source>
        <dbReference type="Proteomes" id="UP001332939"/>
    </source>
</evidence>
<dbReference type="Gene3D" id="2.60.40.1090">
    <property type="entry name" value="Fimbrial-type adhesion domain"/>
    <property type="match status" value="1"/>
</dbReference>
<proteinExistence type="predicted"/>
<reference evidence="2 3" key="1">
    <citation type="submission" date="2022-05" db="EMBL/GenBank/DDBJ databases">
        <title>Whole genome sequences of Escherichia coli of fish isolates collected from Assam, India.</title>
        <authorList>
            <person name="Sudha S."/>
            <person name="Muneeb K.H."/>
            <person name="Rakshit O."/>
            <person name="Mendem S.K."/>
            <person name="Raisen C."/>
            <person name="Holmes M.A."/>
            <person name="Shome B.R."/>
            <person name="Sivaraman G.K."/>
        </authorList>
    </citation>
    <scope>NUCLEOTIDE SEQUENCE [LARGE SCALE GENOMIC DNA]</scope>
    <source>
        <strain evidence="2 3">278</strain>
    </source>
</reference>
<name>A0ABU6EB35_9GAMM</name>
<dbReference type="EMBL" id="JAMZOO010000001">
    <property type="protein sequence ID" value="MEB6856287.1"/>
    <property type="molecule type" value="Genomic_DNA"/>
</dbReference>
<dbReference type="RefSeq" id="WP_325932406.1">
    <property type="nucleotide sequence ID" value="NZ_JAMZOO010000001.1"/>
</dbReference>
<sequence>MKKKALLTIFSILLFSPYTYSQRGDHNIKHSCMIEPIYIDNNTNRITSNDFPSQNIGTLADNHVAITLIISVKECSITDGKIKLAIDKSSIDINNGYLKNTIDASLASKNVAFQLITGDDERAINLNDENDFFEEVIEGEAEFYFNINYVKKDSNPPQSGRIQSSIIFNLMIDDEIVEL</sequence>
<gene>
    <name evidence="2" type="ORF">NA736_04490</name>
</gene>
<dbReference type="SUPFAM" id="SSF49401">
    <property type="entry name" value="Bacterial adhesins"/>
    <property type="match status" value="1"/>
</dbReference>
<dbReference type="InterPro" id="IPR036937">
    <property type="entry name" value="Adhesion_dom_fimbrial_sf"/>
</dbReference>
<evidence type="ECO:0000256" key="1">
    <source>
        <dbReference type="SAM" id="SignalP"/>
    </source>
</evidence>
<organism evidence="2 3">
    <name type="scientific">Proteus cibi</name>
    <dbReference type="NCBI Taxonomy" id="2050966"/>
    <lineage>
        <taxon>Bacteria</taxon>
        <taxon>Pseudomonadati</taxon>
        <taxon>Pseudomonadota</taxon>
        <taxon>Gammaproteobacteria</taxon>
        <taxon>Enterobacterales</taxon>
        <taxon>Morganellaceae</taxon>
        <taxon>Proteus</taxon>
    </lineage>
</organism>
<comment type="caution">
    <text evidence="2">The sequence shown here is derived from an EMBL/GenBank/DDBJ whole genome shotgun (WGS) entry which is preliminary data.</text>
</comment>